<dbReference type="EMBL" id="CAJOBR010057972">
    <property type="protein sequence ID" value="CAF5065943.1"/>
    <property type="molecule type" value="Genomic_DNA"/>
</dbReference>
<evidence type="ECO:0000313" key="3">
    <source>
        <dbReference type="Proteomes" id="UP000663848"/>
    </source>
</evidence>
<feature type="non-terminal residue" evidence="2">
    <location>
        <position position="1"/>
    </location>
</feature>
<organism evidence="2 3">
    <name type="scientific">Rotaria socialis</name>
    <dbReference type="NCBI Taxonomy" id="392032"/>
    <lineage>
        <taxon>Eukaryota</taxon>
        <taxon>Metazoa</taxon>
        <taxon>Spiralia</taxon>
        <taxon>Gnathifera</taxon>
        <taxon>Rotifera</taxon>
        <taxon>Eurotatoria</taxon>
        <taxon>Bdelloidea</taxon>
        <taxon>Philodinida</taxon>
        <taxon>Philodinidae</taxon>
        <taxon>Rotaria</taxon>
    </lineage>
</organism>
<reference evidence="2" key="1">
    <citation type="submission" date="2021-02" db="EMBL/GenBank/DDBJ databases">
        <authorList>
            <person name="Nowell W R."/>
        </authorList>
    </citation>
    <scope>NUCLEOTIDE SEQUENCE</scope>
</reference>
<protein>
    <submittedName>
        <fullName evidence="2">Uncharacterized protein</fullName>
    </submittedName>
</protein>
<evidence type="ECO:0000313" key="2">
    <source>
        <dbReference type="EMBL" id="CAF5065943.1"/>
    </source>
</evidence>
<feature type="non-terminal residue" evidence="2">
    <location>
        <position position="75"/>
    </location>
</feature>
<sequence>YEFCDAKNAIIVTLYANGAYEIKDIDISIETDSLDVRTPANETWIFQLWEHIYTDQVEIRTQINSARTQTSIEIR</sequence>
<accession>A0A822DDU5</accession>
<evidence type="ECO:0000313" key="1">
    <source>
        <dbReference type="EMBL" id="CAF5065503.1"/>
    </source>
</evidence>
<gene>
    <name evidence="1" type="ORF">QYT958_LOCUS42920</name>
    <name evidence="2" type="ORF">QYT958_LOCUS42943</name>
</gene>
<dbReference type="EMBL" id="CAJOBR010057714">
    <property type="protein sequence ID" value="CAF5065503.1"/>
    <property type="molecule type" value="Genomic_DNA"/>
</dbReference>
<comment type="caution">
    <text evidence="2">The sequence shown here is derived from an EMBL/GenBank/DDBJ whole genome shotgun (WGS) entry which is preliminary data.</text>
</comment>
<dbReference type="Proteomes" id="UP000663848">
    <property type="component" value="Unassembled WGS sequence"/>
</dbReference>
<name>A0A822DDU5_9BILA</name>
<dbReference type="AlphaFoldDB" id="A0A822DDU5"/>
<proteinExistence type="predicted"/>